<name>A0A239PSW2_9PROT</name>
<reference evidence="3 4" key="1">
    <citation type="submission" date="2017-07" db="EMBL/GenBank/DDBJ databases">
        <authorList>
            <person name="Sun Z.S."/>
            <person name="Albrecht U."/>
            <person name="Echele G."/>
            <person name="Lee C.C."/>
        </authorList>
    </citation>
    <scope>NUCLEOTIDE SEQUENCE [LARGE SCALE GENOMIC DNA]</scope>
    <source>
        <strain evidence="3 4">CGMCC 1.12710</strain>
    </source>
</reference>
<keyword evidence="1" id="KW-0479">Metal-binding</keyword>
<feature type="domain" description="VOC" evidence="2">
    <location>
        <begin position="7"/>
        <end position="122"/>
    </location>
</feature>
<dbReference type="GO" id="GO:0004493">
    <property type="term" value="F:methylmalonyl-CoA epimerase activity"/>
    <property type="evidence" value="ECO:0007669"/>
    <property type="project" value="TreeGrafter"/>
</dbReference>
<dbReference type="PROSITE" id="PS00934">
    <property type="entry name" value="GLYOXALASE_I_1"/>
    <property type="match status" value="1"/>
</dbReference>
<dbReference type="EMBL" id="FZQA01000003">
    <property type="protein sequence ID" value="SNT73381.1"/>
    <property type="molecule type" value="Genomic_DNA"/>
</dbReference>
<dbReference type="OrthoDB" id="9804944at2"/>
<sequence length="125" mass="14051">MQPAITGIGQIHVSVSDIDRAISFYRDILGLRFLFRPPSQPMAFFDCGGVRLYLGVPSDPKYRANSFLYYRVDDIEAAYETLQARGLNFFSPPRLIHKTEAGALWMAGFQDPDGNYAQIMAEKPA</sequence>
<dbReference type="RefSeq" id="WP_089412246.1">
    <property type="nucleotide sequence ID" value="NZ_FZQA01000003.1"/>
</dbReference>
<evidence type="ECO:0000313" key="3">
    <source>
        <dbReference type="EMBL" id="SNT73381.1"/>
    </source>
</evidence>
<dbReference type="GO" id="GO:0004462">
    <property type="term" value="F:lactoylglutathione lyase activity"/>
    <property type="evidence" value="ECO:0007669"/>
    <property type="project" value="InterPro"/>
</dbReference>
<organism evidence="3 4">
    <name type="scientific">Amphiplicatus metriothermophilus</name>
    <dbReference type="NCBI Taxonomy" id="1519374"/>
    <lineage>
        <taxon>Bacteria</taxon>
        <taxon>Pseudomonadati</taxon>
        <taxon>Pseudomonadota</taxon>
        <taxon>Alphaproteobacteria</taxon>
        <taxon>Parvularculales</taxon>
        <taxon>Parvularculaceae</taxon>
        <taxon>Amphiplicatus</taxon>
    </lineage>
</organism>
<evidence type="ECO:0000313" key="4">
    <source>
        <dbReference type="Proteomes" id="UP000198346"/>
    </source>
</evidence>
<dbReference type="PANTHER" id="PTHR43048">
    <property type="entry name" value="METHYLMALONYL-COA EPIMERASE"/>
    <property type="match status" value="1"/>
</dbReference>
<evidence type="ECO:0000256" key="1">
    <source>
        <dbReference type="ARBA" id="ARBA00022723"/>
    </source>
</evidence>
<gene>
    <name evidence="3" type="ORF">SAMN06297382_1780</name>
</gene>
<dbReference type="Gene3D" id="3.10.180.10">
    <property type="entry name" value="2,3-Dihydroxybiphenyl 1,2-Dioxygenase, domain 1"/>
    <property type="match status" value="1"/>
</dbReference>
<dbReference type="PROSITE" id="PS51819">
    <property type="entry name" value="VOC"/>
    <property type="match status" value="1"/>
</dbReference>
<dbReference type="InterPro" id="IPR004360">
    <property type="entry name" value="Glyas_Fos-R_dOase_dom"/>
</dbReference>
<evidence type="ECO:0000259" key="2">
    <source>
        <dbReference type="PROSITE" id="PS51819"/>
    </source>
</evidence>
<dbReference type="GO" id="GO:0046491">
    <property type="term" value="P:L-methylmalonyl-CoA metabolic process"/>
    <property type="evidence" value="ECO:0007669"/>
    <property type="project" value="TreeGrafter"/>
</dbReference>
<proteinExistence type="predicted"/>
<accession>A0A239PSW2</accession>
<dbReference type="GO" id="GO:0046872">
    <property type="term" value="F:metal ion binding"/>
    <property type="evidence" value="ECO:0007669"/>
    <property type="project" value="UniProtKB-KW"/>
</dbReference>
<protein>
    <submittedName>
        <fullName evidence="3">Methylmalonyl-CoA epimerase</fullName>
    </submittedName>
</protein>
<dbReference type="InterPro" id="IPR029068">
    <property type="entry name" value="Glyas_Bleomycin-R_OHBP_Dase"/>
</dbReference>
<dbReference type="Pfam" id="PF00903">
    <property type="entry name" value="Glyoxalase"/>
    <property type="match status" value="1"/>
</dbReference>
<dbReference type="Proteomes" id="UP000198346">
    <property type="component" value="Unassembled WGS sequence"/>
</dbReference>
<dbReference type="InterPro" id="IPR018146">
    <property type="entry name" value="Glyoxalase_1_CS"/>
</dbReference>
<dbReference type="SUPFAM" id="SSF54593">
    <property type="entry name" value="Glyoxalase/Bleomycin resistance protein/Dihydroxybiphenyl dioxygenase"/>
    <property type="match status" value="1"/>
</dbReference>
<keyword evidence="4" id="KW-1185">Reference proteome</keyword>
<dbReference type="AlphaFoldDB" id="A0A239PSW2"/>
<dbReference type="InterPro" id="IPR051785">
    <property type="entry name" value="MMCE/EMCE_epimerase"/>
</dbReference>
<dbReference type="PANTHER" id="PTHR43048:SF3">
    <property type="entry name" value="METHYLMALONYL-COA EPIMERASE, MITOCHONDRIAL"/>
    <property type="match status" value="1"/>
</dbReference>
<dbReference type="InterPro" id="IPR037523">
    <property type="entry name" value="VOC_core"/>
</dbReference>